<evidence type="ECO:0000313" key="4">
    <source>
        <dbReference type="EMBL" id="ALR20769.1"/>
    </source>
</evidence>
<dbReference type="STRING" id="1332080.ATN00_11145"/>
<dbReference type="Pfam" id="PF21351">
    <property type="entry name" value="TetR_C_41"/>
    <property type="match status" value="1"/>
</dbReference>
<accession>A0A0S3EZC4</accession>
<evidence type="ECO:0000256" key="1">
    <source>
        <dbReference type="ARBA" id="ARBA00023125"/>
    </source>
</evidence>
<dbReference type="RefSeq" id="WP_062064699.1">
    <property type="nucleotide sequence ID" value="NZ_CP013264.1"/>
</dbReference>
<reference evidence="4 5" key="1">
    <citation type="submission" date="2015-11" db="EMBL/GenBank/DDBJ databases">
        <title>A Two-component Flavoprotein Monooxygenase System MeaXY Responsible for para-Hydroxylation of 2-Methyl-6-ethylaniline and 2,6-Diethylaniline in Sphingobium baderi DE-13.</title>
        <authorList>
            <person name="Cheng M."/>
            <person name="Meng Q."/>
            <person name="Yang Y."/>
            <person name="Chu C."/>
            <person name="Yan X."/>
            <person name="He J."/>
            <person name="Li S."/>
        </authorList>
    </citation>
    <scope>NUCLEOTIDE SEQUENCE [LARGE SCALE GENOMIC DNA]</scope>
    <source>
        <strain evidence="4 5">DE-13</strain>
    </source>
</reference>
<dbReference type="Pfam" id="PF00440">
    <property type="entry name" value="TetR_N"/>
    <property type="match status" value="1"/>
</dbReference>
<dbReference type="PANTHER" id="PTHR30055">
    <property type="entry name" value="HTH-TYPE TRANSCRIPTIONAL REGULATOR RUTR"/>
    <property type="match status" value="1"/>
</dbReference>
<dbReference type="PROSITE" id="PS50977">
    <property type="entry name" value="HTH_TETR_2"/>
    <property type="match status" value="1"/>
</dbReference>
<evidence type="ECO:0000256" key="2">
    <source>
        <dbReference type="PROSITE-ProRule" id="PRU00335"/>
    </source>
</evidence>
<dbReference type="KEGG" id="sbd:ATN00_11145"/>
<name>A0A0S3EZC4_9SPHN</name>
<sequence>MSTRTRPQMTFETRASLIAMARDAFGRHGFSGVPLEDLCAAAGLTRGALYHHFGSKLGLFEAVVAEMDDALDEAVERATEEAGGGWPGFRAGCRAYLQAMVAPDIQRIVLNDAPAVIPNFAGRPRMRLCTAQMVDVLEGLMGEGAIRRTDAAALANVIAGAVANAAAWAASRQDPAAAFAAAGDTIGLLLDGLEIAEV</sequence>
<keyword evidence="1 2" id="KW-0238">DNA-binding</keyword>
<gene>
    <name evidence="4" type="ORF">ATN00_11145</name>
</gene>
<dbReference type="SUPFAM" id="SSF46689">
    <property type="entry name" value="Homeodomain-like"/>
    <property type="match status" value="1"/>
</dbReference>
<feature type="domain" description="HTH tetR-type" evidence="3">
    <location>
        <begin position="11"/>
        <end position="71"/>
    </location>
</feature>
<dbReference type="InterPro" id="IPR049484">
    <property type="entry name" value="Rv0078-like_C"/>
</dbReference>
<dbReference type="InterPro" id="IPR001647">
    <property type="entry name" value="HTH_TetR"/>
</dbReference>
<protein>
    <recommendedName>
        <fullName evidence="3">HTH tetR-type domain-containing protein</fullName>
    </recommendedName>
</protein>
<evidence type="ECO:0000313" key="5">
    <source>
        <dbReference type="Proteomes" id="UP000056968"/>
    </source>
</evidence>
<organism evidence="4 5">
    <name type="scientific">Sphingobium baderi</name>
    <dbReference type="NCBI Taxonomy" id="1332080"/>
    <lineage>
        <taxon>Bacteria</taxon>
        <taxon>Pseudomonadati</taxon>
        <taxon>Pseudomonadota</taxon>
        <taxon>Alphaproteobacteria</taxon>
        <taxon>Sphingomonadales</taxon>
        <taxon>Sphingomonadaceae</taxon>
        <taxon>Sphingobium</taxon>
    </lineage>
</organism>
<feature type="DNA-binding region" description="H-T-H motif" evidence="2">
    <location>
        <begin position="34"/>
        <end position="53"/>
    </location>
</feature>
<dbReference type="PRINTS" id="PR00455">
    <property type="entry name" value="HTHTETR"/>
</dbReference>
<proteinExistence type="predicted"/>
<keyword evidence="5" id="KW-1185">Reference proteome</keyword>
<evidence type="ECO:0000259" key="3">
    <source>
        <dbReference type="PROSITE" id="PS50977"/>
    </source>
</evidence>
<dbReference type="AlphaFoldDB" id="A0A0S3EZC4"/>
<dbReference type="GO" id="GO:0003700">
    <property type="term" value="F:DNA-binding transcription factor activity"/>
    <property type="evidence" value="ECO:0007669"/>
    <property type="project" value="TreeGrafter"/>
</dbReference>
<dbReference type="InterPro" id="IPR050109">
    <property type="entry name" value="HTH-type_TetR-like_transc_reg"/>
</dbReference>
<dbReference type="OrthoDB" id="9795242at2"/>
<dbReference type="PANTHER" id="PTHR30055:SF223">
    <property type="entry name" value="HTH-TYPE TRANSCRIPTIONAL REGULATOR UIDR"/>
    <property type="match status" value="1"/>
</dbReference>
<dbReference type="InterPro" id="IPR009057">
    <property type="entry name" value="Homeodomain-like_sf"/>
</dbReference>
<dbReference type="GO" id="GO:0000976">
    <property type="term" value="F:transcription cis-regulatory region binding"/>
    <property type="evidence" value="ECO:0007669"/>
    <property type="project" value="TreeGrafter"/>
</dbReference>
<dbReference type="Proteomes" id="UP000056968">
    <property type="component" value="Chromosome"/>
</dbReference>
<dbReference type="EMBL" id="CP013264">
    <property type="protein sequence ID" value="ALR20769.1"/>
    <property type="molecule type" value="Genomic_DNA"/>
</dbReference>
<dbReference type="Gene3D" id="1.10.357.10">
    <property type="entry name" value="Tetracycline Repressor, domain 2"/>
    <property type="match status" value="1"/>
</dbReference>